<dbReference type="InterPro" id="IPR006175">
    <property type="entry name" value="YjgF/YER057c/UK114"/>
</dbReference>
<dbReference type="CDD" id="cd00448">
    <property type="entry name" value="YjgF_YER057c_UK114_family"/>
    <property type="match status" value="1"/>
</dbReference>
<name>A0ABW1G3M5_9ACTN</name>
<dbReference type="PANTHER" id="PTHR11803:SF58">
    <property type="entry name" value="PROTEIN HMF1-RELATED"/>
    <property type="match status" value="1"/>
</dbReference>
<dbReference type="PANTHER" id="PTHR11803">
    <property type="entry name" value="2-IMINOBUTANOATE/2-IMINOPROPANOATE DEAMINASE RIDA"/>
    <property type="match status" value="1"/>
</dbReference>
<dbReference type="EMBL" id="JBHSQJ010000064">
    <property type="protein sequence ID" value="MFC5908787.1"/>
    <property type="molecule type" value="Genomic_DNA"/>
</dbReference>
<organism evidence="2 3">
    <name type="scientific">Streptacidiphilus monticola</name>
    <dbReference type="NCBI Taxonomy" id="2161674"/>
    <lineage>
        <taxon>Bacteria</taxon>
        <taxon>Bacillati</taxon>
        <taxon>Actinomycetota</taxon>
        <taxon>Actinomycetes</taxon>
        <taxon>Kitasatosporales</taxon>
        <taxon>Streptomycetaceae</taxon>
        <taxon>Streptacidiphilus</taxon>
    </lineage>
</organism>
<comment type="caution">
    <text evidence="2">The sequence shown here is derived from an EMBL/GenBank/DDBJ whole genome shotgun (WGS) entry which is preliminary data.</text>
</comment>
<dbReference type="SUPFAM" id="SSF55298">
    <property type="entry name" value="YjgF-like"/>
    <property type="match status" value="1"/>
</dbReference>
<dbReference type="EC" id="3.5.-.-" evidence="2"/>
<dbReference type="RefSeq" id="WP_380583988.1">
    <property type="nucleotide sequence ID" value="NZ_JBHSQJ010000064.1"/>
</dbReference>
<evidence type="ECO:0000313" key="3">
    <source>
        <dbReference type="Proteomes" id="UP001596174"/>
    </source>
</evidence>
<evidence type="ECO:0000313" key="2">
    <source>
        <dbReference type="EMBL" id="MFC5908787.1"/>
    </source>
</evidence>
<comment type="similarity">
    <text evidence="1">Belongs to the RutC family.</text>
</comment>
<dbReference type="InterPro" id="IPR035959">
    <property type="entry name" value="RutC-like_sf"/>
</dbReference>
<keyword evidence="3" id="KW-1185">Reference proteome</keyword>
<keyword evidence="2" id="KW-0378">Hydrolase</keyword>
<dbReference type="Pfam" id="PF01042">
    <property type="entry name" value="Ribonuc_L-PSP"/>
    <property type="match status" value="1"/>
</dbReference>
<dbReference type="Gene3D" id="3.30.1330.40">
    <property type="entry name" value="RutC-like"/>
    <property type="match status" value="1"/>
</dbReference>
<proteinExistence type="inferred from homology"/>
<sequence length="149" mass="15658">MPTISSAPGYRRHDAGVHVQHFVRPQGSPPVNGYSHAVAFTGPMVAVSGQVPLDADGTLVGESDAAAQIRQVFSNLATALDAAGATFQDVVKLSVYLTDLGDLDAFRRIRDEYLDPSRAPACSLVKVAGLVHPAFRVEIDALAALPAHA</sequence>
<protein>
    <submittedName>
        <fullName evidence="2">RidA family protein</fullName>
        <ecNumber evidence="2">3.5.-.-</ecNumber>
    </submittedName>
</protein>
<gene>
    <name evidence="2" type="ORF">ACFP3V_16385</name>
</gene>
<dbReference type="GO" id="GO:0016787">
    <property type="term" value="F:hydrolase activity"/>
    <property type="evidence" value="ECO:0007669"/>
    <property type="project" value="UniProtKB-KW"/>
</dbReference>
<accession>A0ABW1G3M5</accession>
<evidence type="ECO:0000256" key="1">
    <source>
        <dbReference type="ARBA" id="ARBA00010552"/>
    </source>
</evidence>
<dbReference type="Proteomes" id="UP001596174">
    <property type="component" value="Unassembled WGS sequence"/>
</dbReference>
<reference evidence="3" key="1">
    <citation type="journal article" date="2019" name="Int. J. Syst. Evol. Microbiol.">
        <title>The Global Catalogue of Microorganisms (GCM) 10K type strain sequencing project: providing services to taxonomists for standard genome sequencing and annotation.</title>
        <authorList>
            <consortium name="The Broad Institute Genomics Platform"/>
            <consortium name="The Broad Institute Genome Sequencing Center for Infectious Disease"/>
            <person name="Wu L."/>
            <person name="Ma J."/>
        </authorList>
    </citation>
    <scope>NUCLEOTIDE SEQUENCE [LARGE SCALE GENOMIC DNA]</scope>
    <source>
        <strain evidence="3">JCM 4816</strain>
    </source>
</reference>